<dbReference type="PRINTS" id="PR00449">
    <property type="entry name" value="RASTRNSFRMNG"/>
</dbReference>
<evidence type="ECO:0000256" key="1">
    <source>
        <dbReference type="ARBA" id="ARBA00006270"/>
    </source>
</evidence>
<dbReference type="PANTHER" id="PTHR47978">
    <property type="match status" value="1"/>
</dbReference>
<organism evidence="3 4">
    <name type="scientific">Agrilus planipennis</name>
    <name type="common">Emerald ash borer</name>
    <name type="synonym">Agrilus marcopoli</name>
    <dbReference type="NCBI Taxonomy" id="224129"/>
    <lineage>
        <taxon>Eukaryota</taxon>
        <taxon>Metazoa</taxon>
        <taxon>Ecdysozoa</taxon>
        <taxon>Arthropoda</taxon>
        <taxon>Hexapoda</taxon>
        <taxon>Insecta</taxon>
        <taxon>Pterygota</taxon>
        <taxon>Neoptera</taxon>
        <taxon>Endopterygota</taxon>
        <taxon>Coleoptera</taxon>
        <taxon>Polyphaga</taxon>
        <taxon>Elateriformia</taxon>
        <taxon>Buprestoidea</taxon>
        <taxon>Buprestidae</taxon>
        <taxon>Agrilinae</taxon>
        <taxon>Agrilus</taxon>
    </lineage>
</organism>
<dbReference type="OrthoDB" id="63533at2759"/>
<keyword evidence="3" id="KW-1185">Reference proteome</keyword>
<dbReference type="Gene3D" id="3.40.50.300">
    <property type="entry name" value="P-loop containing nucleotide triphosphate hydrolases"/>
    <property type="match status" value="1"/>
</dbReference>
<dbReference type="GO" id="GO:0003924">
    <property type="term" value="F:GTPase activity"/>
    <property type="evidence" value="ECO:0007669"/>
    <property type="project" value="InterPro"/>
</dbReference>
<dbReference type="SMART" id="SM00176">
    <property type="entry name" value="RAN"/>
    <property type="match status" value="1"/>
</dbReference>
<dbReference type="RefSeq" id="XP_025828863.1">
    <property type="nucleotide sequence ID" value="XM_025973078.1"/>
</dbReference>
<evidence type="ECO:0000313" key="3">
    <source>
        <dbReference type="Proteomes" id="UP000192223"/>
    </source>
</evidence>
<sequence length="222" mass="24148">MSNIVAKMVVLGDPGVGKTSIVTRYVEKRVHNIPPTVGASFFTTKVNIKGLAVELQVWDTAGQERFKAIVPLFYRNATAAIIVFDITARRSFDNMKSWVSELKRNSENPIILSIVGNKSDLSDKREVTRDEGLVYANSVGASYTECSACNNQGIDQIFSDVARKLIQISGMVPSYSESDNEENGTMFANATDLNATDTAVTETPSWSIGSIAHGQVINKGCC</sequence>
<dbReference type="GO" id="GO:0005525">
    <property type="term" value="F:GTP binding"/>
    <property type="evidence" value="ECO:0007669"/>
    <property type="project" value="InterPro"/>
</dbReference>
<dbReference type="SMART" id="SM00174">
    <property type="entry name" value="RHO"/>
    <property type="match status" value="1"/>
</dbReference>
<dbReference type="Proteomes" id="UP000192223">
    <property type="component" value="Unplaced"/>
</dbReference>
<reference evidence="4" key="1">
    <citation type="submission" date="2025-08" db="UniProtKB">
        <authorList>
            <consortium name="RefSeq"/>
        </authorList>
    </citation>
    <scope>IDENTIFICATION</scope>
    <source>
        <tissue evidence="4">Entire body</tissue>
    </source>
</reference>
<dbReference type="InterPro" id="IPR027417">
    <property type="entry name" value="P-loop_NTPase"/>
</dbReference>
<accession>A0A7F5R1V6</accession>
<dbReference type="SUPFAM" id="SSF52540">
    <property type="entry name" value="P-loop containing nucleoside triphosphate hydrolases"/>
    <property type="match status" value="1"/>
</dbReference>
<dbReference type="PROSITE" id="PS51419">
    <property type="entry name" value="RAB"/>
    <property type="match status" value="1"/>
</dbReference>
<dbReference type="PROSITE" id="PS51421">
    <property type="entry name" value="RAS"/>
    <property type="match status" value="1"/>
</dbReference>
<dbReference type="InterPro" id="IPR001806">
    <property type="entry name" value="Small_GTPase"/>
</dbReference>
<keyword evidence="2" id="KW-0547">Nucleotide-binding</keyword>
<name>A0A7F5R1V6_AGRPL</name>
<evidence type="ECO:0000256" key="2">
    <source>
        <dbReference type="ARBA" id="ARBA00022741"/>
    </source>
</evidence>
<dbReference type="FunCoup" id="A0A7F5R1V6">
    <property type="interactions" value="92"/>
</dbReference>
<dbReference type="SMART" id="SM00175">
    <property type="entry name" value="RAB"/>
    <property type="match status" value="1"/>
</dbReference>
<dbReference type="FunFam" id="3.40.50.300:FF:000808">
    <property type="entry name" value="Small GTP-binding protein, putative"/>
    <property type="match status" value="1"/>
</dbReference>
<dbReference type="AlphaFoldDB" id="A0A7F5R1V6"/>
<dbReference type="Pfam" id="PF00071">
    <property type="entry name" value="Ras"/>
    <property type="match status" value="1"/>
</dbReference>
<comment type="similarity">
    <text evidence="1">Belongs to the small GTPase superfamily. Rab family.</text>
</comment>
<dbReference type="PROSITE" id="PS51420">
    <property type="entry name" value="RHO"/>
    <property type="match status" value="1"/>
</dbReference>
<dbReference type="InterPro" id="IPR005225">
    <property type="entry name" value="Small_GTP-bd"/>
</dbReference>
<dbReference type="SMART" id="SM00173">
    <property type="entry name" value="RAS"/>
    <property type="match status" value="1"/>
</dbReference>
<dbReference type="KEGG" id="apln:108739411"/>
<dbReference type="GeneID" id="108739411"/>
<dbReference type="NCBIfam" id="TIGR00231">
    <property type="entry name" value="small_GTP"/>
    <property type="match status" value="1"/>
</dbReference>
<dbReference type="InParanoid" id="A0A7F5R1V6"/>
<evidence type="ECO:0000313" key="4">
    <source>
        <dbReference type="RefSeq" id="XP_025828863.1"/>
    </source>
</evidence>
<proteinExistence type="inferred from homology"/>
<gene>
    <name evidence="4" type="primary">LOC108739411</name>
</gene>
<protein>
    <submittedName>
        <fullName evidence="4">Ras-related protein Rab-31</fullName>
    </submittedName>
</protein>